<name>A0A2T6ZIB2_TUBBO</name>
<dbReference type="Proteomes" id="UP000244722">
    <property type="component" value="Unassembled WGS sequence"/>
</dbReference>
<dbReference type="OrthoDB" id="3200163at2759"/>
<gene>
    <name evidence="1" type="ORF">B9Z19DRAFT_1090812</name>
</gene>
<protein>
    <submittedName>
        <fullName evidence="1">Uncharacterized protein</fullName>
    </submittedName>
</protein>
<keyword evidence="2" id="KW-1185">Reference proteome</keyword>
<accession>A0A2T6ZIB2</accession>
<dbReference type="EMBL" id="NESQ01000241">
    <property type="protein sequence ID" value="PUU75238.1"/>
    <property type="molecule type" value="Genomic_DNA"/>
</dbReference>
<proteinExistence type="predicted"/>
<dbReference type="STRING" id="42251.A0A2T6ZIB2"/>
<organism evidence="1 2">
    <name type="scientific">Tuber borchii</name>
    <name type="common">White truffle</name>
    <dbReference type="NCBI Taxonomy" id="42251"/>
    <lineage>
        <taxon>Eukaryota</taxon>
        <taxon>Fungi</taxon>
        <taxon>Dikarya</taxon>
        <taxon>Ascomycota</taxon>
        <taxon>Pezizomycotina</taxon>
        <taxon>Pezizomycetes</taxon>
        <taxon>Pezizales</taxon>
        <taxon>Tuberaceae</taxon>
        <taxon>Tuber</taxon>
    </lineage>
</organism>
<sequence length="90" mass="9862">MGPQNRRAHHAAEMPSLLGIYTFSEETHEAMSKAAMQEHFIGSIRGDVLFEGAEGEAMKYGPVGKAQWGGWKKDSRNVSASKVTEGLGRR</sequence>
<evidence type="ECO:0000313" key="2">
    <source>
        <dbReference type="Proteomes" id="UP000244722"/>
    </source>
</evidence>
<reference evidence="1 2" key="1">
    <citation type="submission" date="2017-04" db="EMBL/GenBank/DDBJ databases">
        <title>Draft genome sequence of Tuber borchii Vittad., a whitish edible truffle.</title>
        <authorList>
            <consortium name="DOE Joint Genome Institute"/>
            <person name="Murat C."/>
            <person name="Kuo A."/>
            <person name="Barry K.W."/>
            <person name="Clum A."/>
            <person name="Dockter R.B."/>
            <person name="Fauchery L."/>
            <person name="Iotti M."/>
            <person name="Kohler A."/>
            <person name="Labutti K."/>
            <person name="Lindquist E.A."/>
            <person name="Lipzen A."/>
            <person name="Ohm R.A."/>
            <person name="Wang M."/>
            <person name="Grigoriev I.V."/>
            <person name="Zambonelli A."/>
            <person name="Martin F.M."/>
        </authorList>
    </citation>
    <scope>NUCLEOTIDE SEQUENCE [LARGE SCALE GENOMIC DNA]</scope>
    <source>
        <strain evidence="1 2">Tbo3840</strain>
    </source>
</reference>
<comment type="caution">
    <text evidence="1">The sequence shown here is derived from an EMBL/GenBank/DDBJ whole genome shotgun (WGS) entry which is preliminary data.</text>
</comment>
<evidence type="ECO:0000313" key="1">
    <source>
        <dbReference type="EMBL" id="PUU75238.1"/>
    </source>
</evidence>
<dbReference type="AlphaFoldDB" id="A0A2T6ZIB2"/>